<sequence length="109" mass="11769">MNVVELDARHWNTPADFYNAFLRRLGASDWHGESIPALVNSMIVGDNIEGALPLRVIVTGLSKTSEAAFDELIKVFSALGQYGAVAHITADRASLELADHMPVFLDGGC</sequence>
<dbReference type="RefSeq" id="WP_183986657.1">
    <property type="nucleotide sequence ID" value="NZ_JACIEV010000011.1"/>
</dbReference>
<dbReference type="InterPro" id="IPR000468">
    <property type="entry name" value="Barstar"/>
</dbReference>
<organism evidence="3 4">
    <name type="scientific">Sphingomonas jinjuensis</name>
    <dbReference type="NCBI Taxonomy" id="535907"/>
    <lineage>
        <taxon>Bacteria</taxon>
        <taxon>Pseudomonadati</taxon>
        <taxon>Pseudomonadota</taxon>
        <taxon>Alphaproteobacteria</taxon>
        <taxon>Sphingomonadales</taxon>
        <taxon>Sphingomonadaceae</taxon>
        <taxon>Sphingomonas</taxon>
    </lineage>
</organism>
<dbReference type="AlphaFoldDB" id="A0A840FEM3"/>
<keyword evidence="4" id="KW-1185">Reference proteome</keyword>
<dbReference type="InterPro" id="IPR035905">
    <property type="entry name" value="Barstar-like_sf"/>
</dbReference>
<evidence type="ECO:0000256" key="1">
    <source>
        <dbReference type="ARBA" id="ARBA00006845"/>
    </source>
</evidence>
<feature type="domain" description="Barstar (barnase inhibitor)" evidence="2">
    <location>
        <begin position="1"/>
        <end position="80"/>
    </location>
</feature>
<dbReference type="Gene3D" id="3.30.370.10">
    <property type="entry name" value="Barstar-like"/>
    <property type="match status" value="1"/>
</dbReference>
<evidence type="ECO:0000313" key="4">
    <source>
        <dbReference type="Proteomes" id="UP000529795"/>
    </source>
</evidence>
<dbReference type="Pfam" id="PF01337">
    <property type="entry name" value="Barstar"/>
    <property type="match status" value="1"/>
</dbReference>
<evidence type="ECO:0000259" key="2">
    <source>
        <dbReference type="Pfam" id="PF01337"/>
    </source>
</evidence>
<comment type="caution">
    <text evidence="3">The sequence shown here is derived from an EMBL/GenBank/DDBJ whole genome shotgun (WGS) entry which is preliminary data.</text>
</comment>
<proteinExistence type="inferred from homology"/>
<protein>
    <submittedName>
        <fullName evidence="3">RNAse (Barnase) inhibitor barstar</fullName>
    </submittedName>
</protein>
<dbReference type="EMBL" id="JACIEV010000011">
    <property type="protein sequence ID" value="MBB4155291.1"/>
    <property type="molecule type" value="Genomic_DNA"/>
</dbReference>
<accession>A0A840FEM3</accession>
<dbReference type="Proteomes" id="UP000529795">
    <property type="component" value="Unassembled WGS sequence"/>
</dbReference>
<name>A0A840FEM3_9SPHN</name>
<gene>
    <name evidence="3" type="ORF">GGQ80_003211</name>
</gene>
<evidence type="ECO:0000313" key="3">
    <source>
        <dbReference type="EMBL" id="MBB4155291.1"/>
    </source>
</evidence>
<comment type="similarity">
    <text evidence="1">Belongs to the barstar family.</text>
</comment>
<dbReference type="SUPFAM" id="SSF52038">
    <property type="entry name" value="Barstar-related"/>
    <property type="match status" value="1"/>
</dbReference>
<reference evidence="3 4" key="1">
    <citation type="submission" date="2020-08" db="EMBL/GenBank/DDBJ databases">
        <title>Genomic Encyclopedia of Type Strains, Phase IV (KMG-IV): sequencing the most valuable type-strain genomes for metagenomic binning, comparative biology and taxonomic classification.</title>
        <authorList>
            <person name="Goeker M."/>
        </authorList>
    </citation>
    <scope>NUCLEOTIDE SEQUENCE [LARGE SCALE GENOMIC DNA]</scope>
    <source>
        <strain evidence="3 4">YC6723</strain>
    </source>
</reference>